<sequence length="92" mass="10040">MASQLQAAVANVNGEAIEELKGENGHVKFVESLRMSMERFSDFKSEMIMVDSCSGDGIEVWVTLEKQVMDALRSNSELLSFASVDPSPLSIA</sequence>
<proteinExistence type="predicted"/>
<evidence type="ECO:0000313" key="1">
    <source>
        <dbReference type="EMBL" id="CAI9264241.1"/>
    </source>
</evidence>
<dbReference type="AlphaFoldDB" id="A0AA35YA05"/>
<dbReference type="Gene3D" id="3.30.559.10">
    <property type="entry name" value="Chloramphenicol acetyltransferase-like domain"/>
    <property type="match status" value="1"/>
</dbReference>
<dbReference type="InterPro" id="IPR023213">
    <property type="entry name" value="CAT-like_dom_sf"/>
</dbReference>
<dbReference type="Proteomes" id="UP001177003">
    <property type="component" value="Chromosome 0"/>
</dbReference>
<name>A0AA35YA05_LACSI</name>
<accession>A0AA35YA05</accession>
<evidence type="ECO:0000313" key="2">
    <source>
        <dbReference type="Proteomes" id="UP001177003"/>
    </source>
</evidence>
<gene>
    <name evidence="1" type="ORF">LSALG_LOCUS4899</name>
</gene>
<organism evidence="1 2">
    <name type="scientific">Lactuca saligna</name>
    <name type="common">Willowleaf lettuce</name>
    <dbReference type="NCBI Taxonomy" id="75948"/>
    <lineage>
        <taxon>Eukaryota</taxon>
        <taxon>Viridiplantae</taxon>
        <taxon>Streptophyta</taxon>
        <taxon>Embryophyta</taxon>
        <taxon>Tracheophyta</taxon>
        <taxon>Spermatophyta</taxon>
        <taxon>Magnoliopsida</taxon>
        <taxon>eudicotyledons</taxon>
        <taxon>Gunneridae</taxon>
        <taxon>Pentapetalae</taxon>
        <taxon>asterids</taxon>
        <taxon>campanulids</taxon>
        <taxon>Asterales</taxon>
        <taxon>Asteraceae</taxon>
        <taxon>Cichorioideae</taxon>
        <taxon>Cichorieae</taxon>
        <taxon>Lactucinae</taxon>
        <taxon>Lactuca</taxon>
    </lineage>
</organism>
<reference evidence="1" key="1">
    <citation type="submission" date="2023-04" db="EMBL/GenBank/DDBJ databases">
        <authorList>
            <person name="Vijverberg K."/>
            <person name="Xiong W."/>
            <person name="Schranz E."/>
        </authorList>
    </citation>
    <scope>NUCLEOTIDE SEQUENCE</scope>
</reference>
<dbReference type="EMBL" id="OX465086">
    <property type="protein sequence ID" value="CAI9264241.1"/>
    <property type="molecule type" value="Genomic_DNA"/>
</dbReference>
<keyword evidence="2" id="KW-1185">Reference proteome</keyword>
<protein>
    <submittedName>
        <fullName evidence="1">Uncharacterized protein</fullName>
    </submittedName>
</protein>